<dbReference type="PANTHER" id="PTHR31110">
    <property type="entry name" value="PESTICIDAL CRYSTAL CRY8BA PROTEIN"/>
    <property type="match status" value="1"/>
</dbReference>
<feature type="compositionally biased region" description="Acidic residues" evidence="1">
    <location>
        <begin position="63"/>
        <end position="100"/>
    </location>
</feature>
<sequence>MAIHDAVVVEASKEMELVDPPLILSSSPVLKRGLKHFEKNLNEIYKGFDGPIRKIEKKSGGTDVEEDESGDSDMDMEDDEEIGGSSNEDDDDEEEDGEDHDELIEFRVDDNNVDDEMGTARTCAGVEAASSEGLPARLPTFHTSTLGRWCAVISYDACVRLCLRSLARGCSEAPVFLDNECRLLHRAFGLQRVLLQPEGELLAIRSSIPIIKGSSPKTKKPIGRVDVQVRKVKMDLDSPKGCSFSSLHPSKIKMEVLRCCLSNLRSTSSGVRQETYTCILRSKSSNDDKPVCMQPGSGETHLFFSDSVGDDLFLEVQDSTGKYCGCVVAQIDTFIEEPVGGKVRWLPIYREPEHELVGRMQLFIKYNSSIDDSGDCECGSVAETVAYDFVLEVAMKAQHFQQRNLVLRGEWKWLLTEFASYYGISDAYARLRYLSYVMDVATPTADCLVLVYDLLYPLKMKGSARSTLSYQENRILGEIEGQLEQILSLAFENYKALDESSLSGVMDDFRPANGSPAPALAPAVKLYNLLHDIESPDAQFKLCRYFQVAAKKRSRRHLAETDEFVTSNGEGTLMDVVTLSSSYQKMKSLCSNFRNEIFTDIEIHNQHLLPSCIDLPDISSSIYSMELCTRLRAFLVACRPESPSSPVSELVIATAEFQKDLISWNISHGKGGVNAKELFHPYIISWIQHKSLSLLDACKLGVRTQHLTVPFVDYMYDRLKETLSEYEFILCRWPEYTSVLETAIADVEEALVVAFEKQYEDVLSPFKETLAHKFGLKHVEKLAHRSACIYEVPEELGVFMNSIKRMIDMLLPEIETRLQSWSSCIPSGCSTVPGELLREIMVMLRSKLRSYLQAIVEKLVENTKVQNLTRLKKILQELKETVMESDVRSRLQPLKDHLTKTIVHLHSIFDARLFLDMCQRYWDRMGQILDDTFASQMQLLLGNALQEKDLAPPRSIMQVHSVLCKDAVNHTGNNHYAGSDMRLY</sequence>
<feature type="region of interest" description="Disordered" evidence="1">
    <location>
        <begin position="55"/>
        <end position="100"/>
    </location>
</feature>
<name>A0A4Y7KVY1_PAPSO</name>
<evidence type="ECO:0000256" key="1">
    <source>
        <dbReference type="SAM" id="MobiDB-lite"/>
    </source>
</evidence>
<evidence type="ECO:0000313" key="3">
    <source>
        <dbReference type="Proteomes" id="UP000316621"/>
    </source>
</evidence>
<dbReference type="Proteomes" id="UP000316621">
    <property type="component" value="Chromosome 9"/>
</dbReference>
<accession>A0A4Y7KVY1</accession>
<dbReference type="EMBL" id="CM010723">
    <property type="protein sequence ID" value="RZC76552.1"/>
    <property type="molecule type" value="Genomic_DNA"/>
</dbReference>
<dbReference type="AlphaFoldDB" id="A0A4Y7KVY1"/>
<dbReference type="Gramene" id="RZC76552">
    <property type="protein sequence ID" value="RZC76552"/>
    <property type="gene ID" value="C5167_000735"/>
</dbReference>
<keyword evidence="3" id="KW-1185">Reference proteome</keyword>
<dbReference type="STRING" id="3469.A0A4Y7KVY1"/>
<gene>
    <name evidence="2" type="ORF">C5167_000735</name>
</gene>
<organism evidence="2 3">
    <name type="scientific">Papaver somniferum</name>
    <name type="common">Opium poppy</name>
    <dbReference type="NCBI Taxonomy" id="3469"/>
    <lineage>
        <taxon>Eukaryota</taxon>
        <taxon>Viridiplantae</taxon>
        <taxon>Streptophyta</taxon>
        <taxon>Embryophyta</taxon>
        <taxon>Tracheophyta</taxon>
        <taxon>Spermatophyta</taxon>
        <taxon>Magnoliopsida</taxon>
        <taxon>Ranunculales</taxon>
        <taxon>Papaveraceae</taxon>
        <taxon>Papaveroideae</taxon>
        <taxon>Papaver</taxon>
    </lineage>
</organism>
<dbReference type="OMA" id="GNNHYAG"/>
<evidence type="ECO:0000313" key="2">
    <source>
        <dbReference type="EMBL" id="RZC76552.1"/>
    </source>
</evidence>
<proteinExistence type="predicted"/>
<protein>
    <submittedName>
        <fullName evidence="2">Uncharacterized protein</fullName>
    </submittedName>
</protein>
<reference evidence="2 3" key="1">
    <citation type="journal article" date="2018" name="Science">
        <title>The opium poppy genome and morphinan production.</title>
        <authorList>
            <person name="Guo L."/>
            <person name="Winzer T."/>
            <person name="Yang X."/>
            <person name="Li Y."/>
            <person name="Ning Z."/>
            <person name="He Z."/>
            <person name="Teodor R."/>
            <person name="Lu Y."/>
            <person name="Bowser T.A."/>
            <person name="Graham I.A."/>
            <person name="Ye K."/>
        </authorList>
    </citation>
    <scope>NUCLEOTIDE SEQUENCE [LARGE SCALE GENOMIC DNA]</scope>
    <source>
        <strain evidence="3">cv. HN1</strain>
        <tissue evidence="2">Leaves</tissue>
    </source>
</reference>
<dbReference type="PANTHER" id="PTHR31110:SF2">
    <property type="entry name" value="PESTICIDAL CRYSTAL CRY8BA PROTEIN"/>
    <property type="match status" value="1"/>
</dbReference>